<dbReference type="OrthoDB" id="9791723at2"/>
<dbReference type="AlphaFoldDB" id="A0A437MK49"/>
<proteinExistence type="inferred from homology"/>
<dbReference type="Proteomes" id="UP000282957">
    <property type="component" value="Unassembled WGS sequence"/>
</dbReference>
<evidence type="ECO:0000256" key="1">
    <source>
        <dbReference type="ARBA" id="ARBA00038414"/>
    </source>
</evidence>
<reference evidence="2 3" key="1">
    <citation type="submission" date="2019-01" db="EMBL/GenBank/DDBJ databases">
        <authorList>
            <person name="Chen W.-M."/>
        </authorList>
    </citation>
    <scope>NUCLEOTIDE SEQUENCE [LARGE SCALE GENOMIC DNA]</scope>
    <source>
        <strain evidence="2 3">CCP-6</strain>
    </source>
</reference>
<organism evidence="2 3">
    <name type="scientific">Rhodovarius crocodyli</name>
    <dbReference type="NCBI Taxonomy" id="1979269"/>
    <lineage>
        <taxon>Bacteria</taxon>
        <taxon>Pseudomonadati</taxon>
        <taxon>Pseudomonadota</taxon>
        <taxon>Alphaproteobacteria</taxon>
        <taxon>Acetobacterales</taxon>
        <taxon>Roseomonadaceae</taxon>
        <taxon>Rhodovarius</taxon>
    </lineage>
</organism>
<dbReference type="RefSeq" id="WP_127786797.1">
    <property type="nucleotide sequence ID" value="NZ_SACL01000002.1"/>
</dbReference>
<evidence type="ECO:0000313" key="2">
    <source>
        <dbReference type="EMBL" id="RVT97965.1"/>
    </source>
</evidence>
<dbReference type="PANTHER" id="PTHR28047">
    <property type="entry name" value="PROTEIN DCG1"/>
    <property type="match status" value="1"/>
</dbReference>
<dbReference type="PANTHER" id="PTHR28047:SF5">
    <property type="entry name" value="PROTEIN DCG1"/>
    <property type="match status" value="1"/>
</dbReference>
<comment type="caution">
    <text evidence="2">The sequence shown here is derived from an EMBL/GenBank/DDBJ whole genome shotgun (WGS) entry which is preliminary data.</text>
</comment>
<dbReference type="GO" id="GO:0047661">
    <property type="term" value="F:amino-acid racemase activity"/>
    <property type="evidence" value="ECO:0007669"/>
    <property type="project" value="InterPro"/>
</dbReference>
<name>A0A437MK49_9PROT</name>
<evidence type="ECO:0000313" key="3">
    <source>
        <dbReference type="Proteomes" id="UP000282957"/>
    </source>
</evidence>
<accession>A0A437MK49</accession>
<dbReference type="Gene3D" id="3.40.50.12500">
    <property type="match status" value="1"/>
</dbReference>
<gene>
    <name evidence="2" type="ORF">EOD42_07015</name>
</gene>
<dbReference type="EMBL" id="SACL01000002">
    <property type="protein sequence ID" value="RVT97965.1"/>
    <property type="molecule type" value="Genomic_DNA"/>
</dbReference>
<dbReference type="InterPro" id="IPR052186">
    <property type="entry name" value="Hydantoin_racemase-like"/>
</dbReference>
<dbReference type="PROSITE" id="PS51257">
    <property type="entry name" value="PROKAR_LIPOPROTEIN"/>
    <property type="match status" value="1"/>
</dbReference>
<sequence length="226" mass="23426">MSERILIINPNSSVSCTDGIGEAVAGFAAPGLPKLEVMRIAEGPPAITNWREWFSVAEPICRIVESHAADAFIIGCVSDPGYDAARVATAKPVFGMLRSAITAAMNRAEHFGVIGFTDASRERHAKVLQSLGVENRVAAWIPLNLGMEVLTDPVAPRERIAATAKELAANGAKAIILGCAGMAKHRAAAEDAAGVPVIEPAQAAAAAAIAAVLAAREMPSLARAAE</sequence>
<comment type="similarity">
    <text evidence="1">Belongs to the HyuE racemase family.</text>
</comment>
<dbReference type="InterPro" id="IPR015942">
    <property type="entry name" value="Asp/Glu/hydantoin_racemase"/>
</dbReference>
<dbReference type="Pfam" id="PF01177">
    <property type="entry name" value="Asp_Glu_race"/>
    <property type="match status" value="1"/>
</dbReference>
<keyword evidence="3" id="KW-1185">Reference proteome</keyword>
<dbReference type="InterPro" id="IPR053714">
    <property type="entry name" value="Iso_Racemase_Enz_sf"/>
</dbReference>
<protein>
    <submittedName>
        <fullName evidence="2">Asp/Glu racemase</fullName>
    </submittedName>
</protein>